<feature type="compositionally biased region" description="Polar residues" evidence="2">
    <location>
        <begin position="252"/>
        <end position="263"/>
    </location>
</feature>
<dbReference type="EMBL" id="MLAK01001355">
    <property type="protein sequence ID" value="OHS94044.1"/>
    <property type="molecule type" value="Genomic_DNA"/>
</dbReference>
<keyword evidence="5" id="KW-1185">Reference proteome</keyword>
<dbReference type="Proteomes" id="UP000179807">
    <property type="component" value="Unassembled WGS sequence"/>
</dbReference>
<dbReference type="Gene3D" id="1.20.1270.60">
    <property type="entry name" value="Arfaptin homology (AH) domain/BAR domain"/>
    <property type="match status" value="1"/>
</dbReference>
<dbReference type="GeneID" id="94847543"/>
<evidence type="ECO:0000256" key="2">
    <source>
        <dbReference type="SAM" id="MobiDB-lite"/>
    </source>
</evidence>
<reference evidence="4" key="1">
    <citation type="submission" date="2016-10" db="EMBL/GenBank/DDBJ databases">
        <authorList>
            <person name="Benchimol M."/>
            <person name="Almeida L.G."/>
            <person name="Vasconcelos A.T."/>
            <person name="Perreira-Neves A."/>
            <person name="Rosa I.A."/>
            <person name="Tasca T."/>
            <person name="Bogo M.R."/>
            <person name="de Souza W."/>
        </authorList>
    </citation>
    <scope>NUCLEOTIDE SEQUENCE [LARGE SCALE GENOMIC DNA]</scope>
    <source>
        <strain evidence="4">K</strain>
    </source>
</reference>
<comment type="caution">
    <text evidence="4">The sequence shown here is derived from an EMBL/GenBank/DDBJ whole genome shotgun (WGS) entry which is preliminary data.</text>
</comment>
<dbReference type="SUPFAM" id="SSF103657">
    <property type="entry name" value="BAR/IMD domain-like"/>
    <property type="match status" value="1"/>
</dbReference>
<feature type="compositionally biased region" description="Acidic residues" evidence="2">
    <location>
        <begin position="332"/>
        <end position="341"/>
    </location>
</feature>
<gene>
    <name evidence="4" type="ORF">TRFO_39788</name>
</gene>
<dbReference type="CDD" id="cd07307">
    <property type="entry name" value="BAR"/>
    <property type="match status" value="1"/>
</dbReference>
<evidence type="ECO:0000259" key="3">
    <source>
        <dbReference type="Pfam" id="PF03114"/>
    </source>
</evidence>
<feature type="region of interest" description="Disordered" evidence="2">
    <location>
        <begin position="307"/>
        <end position="348"/>
    </location>
</feature>
<dbReference type="RefSeq" id="XP_068347181.1">
    <property type="nucleotide sequence ID" value="XM_068512839.1"/>
</dbReference>
<dbReference type="AlphaFoldDB" id="A0A1J4J9W6"/>
<dbReference type="VEuPathDB" id="TrichDB:TRFO_39788"/>
<dbReference type="Pfam" id="PF03114">
    <property type="entry name" value="BAR"/>
    <property type="match status" value="1"/>
</dbReference>
<dbReference type="InterPro" id="IPR004148">
    <property type="entry name" value="BAR_dom"/>
</dbReference>
<evidence type="ECO:0000313" key="5">
    <source>
        <dbReference type="Proteomes" id="UP000179807"/>
    </source>
</evidence>
<keyword evidence="1" id="KW-0175">Coiled coil</keyword>
<proteinExistence type="predicted"/>
<evidence type="ECO:0000313" key="4">
    <source>
        <dbReference type="EMBL" id="OHS94044.1"/>
    </source>
</evidence>
<sequence length="348" mass="38659">MTFLFKAPKTVDEEYKDAKNKLKTYMITSQNIVKSIQKLGAQLTTISKSYSNMAGTVYSWFKPEATPSIQQSNQSLAKAAIDYDNLSNQFVSQINPNFGAALNEYDEHVNILVELEKKRRIACNNFDKARERLRAAQTAKEPNQDRIQQAQAQVDETQGTYEQANTEYIDAVKQFGEERKTKLLEAFKILAATMCQYINQTASIQTIPFPVDGQTERPRQNEIAKVDFSQKKEAPTKEKNSDDDLERCESIPTPNSNIPQSALNDHLYSSLGATNEVPSYSMAAADQPKYNEPSYASAAKEEIKLDKGYGSGASKSPFDDDDNAGGGNPFDGGDDDDDDNYDGGNPFA</sequence>
<evidence type="ECO:0000256" key="1">
    <source>
        <dbReference type="SAM" id="Coils"/>
    </source>
</evidence>
<protein>
    <recommendedName>
        <fullName evidence="3">BAR domain-containing protein</fullName>
    </recommendedName>
</protein>
<name>A0A1J4J9W6_9EUKA</name>
<feature type="coiled-coil region" evidence="1">
    <location>
        <begin position="69"/>
        <end position="167"/>
    </location>
</feature>
<dbReference type="InterPro" id="IPR027267">
    <property type="entry name" value="AH/BAR_dom_sf"/>
</dbReference>
<dbReference type="GO" id="GO:0005737">
    <property type="term" value="C:cytoplasm"/>
    <property type="evidence" value="ECO:0007669"/>
    <property type="project" value="InterPro"/>
</dbReference>
<feature type="compositionally biased region" description="Basic and acidic residues" evidence="2">
    <location>
        <begin position="214"/>
        <end position="242"/>
    </location>
</feature>
<organism evidence="4 5">
    <name type="scientific">Tritrichomonas foetus</name>
    <dbReference type="NCBI Taxonomy" id="1144522"/>
    <lineage>
        <taxon>Eukaryota</taxon>
        <taxon>Metamonada</taxon>
        <taxon>Parabasalia</taxon>
        <taxon>Tritrichomonadida</taxon>
        <taxon>Tritrichomonadidae</taxon>
        <taxon>Tritrichomonas</taxon>
    </lineage>
</organism>
<accession>A0A1J4J9W6</accession>
<feature type="domain" description="BAR" evidence="3">
    <location>
        <begin position="6"/>
        <end position="203"/>
    </location>
</feature>
<feature type="region of interest" description="Disordered" evidence="2">
    <location>
        <begin position="209"/>
        <end position="263"/>
    </location>
</feature>